<dbReference type="AlphaFoldDB" id="A0A329YGE2"/>
<keyword evidence="2" id="KW-0808">Transferase</keyword>
<accession>A0A329YGE2</accession>
<dbReference type="OrthoDB" id="870892at2"/>
<dbReference type="GO" id="GO:0008483">
    <property type="term" value="F:transaminase activity"/>
    <property type="evidence" value="ECO:0007669"/>
    <property type="project" value="UniProtKB-KW"/>
</dbReference>
<name>A0A329YGE2_RHITR</name>
<dbReference type="Gene3D" id="3.30.1340.30">
    <property type="match status" value="3"/>
</dbReference>
<dbReference type="PANTHER" id="PTHR34606">
    <property type="entry name" value="BON DOMAIN-CONTAINING PROTEIN"/>
    <property type="match status" value="1"/>
</dbReference>
<feature type="domain" description="BON" evidence="1">
    <location>
        <begin position="2"/>
        <end position="70"/>
    </location>
</feature>
<gene>
    <name evidence="2" type="ORF">DQ393_02185</name>
</gene>
<reference evidence="2 3" key="1">
    <citation type="submission" date="2018-06" db="EMBL/GenBank/DDBJ databases">
        <title>Whole Genome Sequence of an efficient microsymbiont, Rhizobium tropici.</title>
        <authorList>
            <person name="Srinivasan R."/>
            <person name="Singh H.V."/>
            <person name="Srivastava R."/>
            <person name="Kumari B."/>
            <person name="Radhakrishna A."/>
        </authorList>
    </citation>
    <scope>NUCLEOTIDE SEQUENCE [LARGE SCALE GENOMIC DNA]</scope>
    <source>
        <strain evidence="2 3">IGFRI Rhizo-19</strain>
    </source>
</reference>
<evidence type="ECO:0000313" key="3">
    <source>
        <dbReference type="Proteomes" id="UP000251205"/>
    </source>
</evidence>
<dbReference type="InterPro" id="IPR014004">
    <property type="entry name" value="Transpt-assoc_nodulatn_dom_bac"/>
</dbReference>
<dbReference type="InterPro" id="IPR051686">
    <property type="entry name" value="Lipoprotein_DolP"/>
</dbReference>
<dbReference type="Proteomes" id="UP000251205">
    <property type="component" value="Unassembled WGS sequence"/>
</dbReference>
<dbReference type="PROSITE" id="PS50914">
    <property type="entry name" value="BON"/>
    <property type="match status" value="3"/>
</dbReference>
<dbReference type="InterPro" id="IPR007055">
    <property type="entry name" value="BON_dom"/>
</dbReference>
<protein>
    <submittedName>
        <fullName evidence="2">Ornithine aminotransferase</fullName>
    </submittedName>
</protein>
<dbReference type="Pfam" id="PF04972">
    <property type="entry name" value="BON"/>
    <property type="match status" value="3"/>
</dbReference>
<organism evidence="2 3">
    <name type="scientific">Rhizobium tropici</name>
    <dbReference type="NCBI Taxonomy" id="398"/>
    <lineage>
        <taxon>Bacteria</taxon>
        <taxon>Pseudomonadati</taxon>
        <taxon>Pseudomonadota</taxon>
        <taxon>Alphaproteobacteria</taxon>
        <taxon>Hyphomicrobiales</taxon>
        <taxon>Rhizobiaceae</taxon>
        <taxon>Rhizobium/Agrobacterium group</taxon>
        <taxon>Rhizobium</taxon>
    </lineage>
</organism>
<dbReference type="EMBL" id="QMKK01000017">
    <property type="protein sequence ID" value="RAX43239.1"/>
    <property type="molecule type" value="Genomic_DNA"/>
</dbReference>
<sequence length="215" mass="23499">MSDLKIRRDILDELEFDPSIDAAAIGVSVENGVATLSGHVKSCAEKMAAEAVTRRVKGVRAIADEIDVRWPEQKRHADDEIAARALDIITWDTALPDGAIDVKVQRGWVTLSGEVRWHFQRMAAENAVKKLGGVVGVTNILTIRQLVGASDIKERIEQALRRNAEIEADGIKVRVADSKVVLEGDVHAWSERHAAEQAAWSVPGVAIVENHLHVG</sequence>
<feature type="domain" description="BON" evidence="1">
    <location>
        <begin position="148"/>
        <end position="215"/>
    </location>
</feature>
<dbReference type="SMART" id="SM00749">
    <property type="entry name" value="BON"/>
    <property type="match status" value="3"/>
</dbReference>
<dbReference type="PANTHER" id="PTHR34606:SF15">
    <property type="entry name" value="BON DOMAIN-CONTAINING PROTEIN"/>
    <property type="match status" value="1"/>
</dbReference>
<keyword evidence="2" id="KW-0032">Aminotransferase</keyword>
<dbReference type="RefSeq" id="WP_112340193.1">
    <property type="nucleotide sequence ID" value="NZ_QMKK01000017.1"/>
</dbReference>
<proteinExistence type="predicted"/>
<evidence type="ECO:0000313" key="2">
    <source>
        <dbReference type="EMBL" id="RAX43239.1"/>
    </source>
</evidence>
<comment type="caution">
    <text evidence="2">The sequence shown here is derived from an EMBL/GenBank/DDBJ whole genome shotgun (WGS) entry which is preliminary data.</text>
</comment>
<feature type="domain" description="BON" evidence="1">
    <location>
        <begin position="77"/>
        <end position="145"/>
    </location>
</feature>
<evidence type="ECO:0000259" key="1">
    <source>
        <dbReference type="PROSITE" id="PS50914"/>
    </source>
</evidence>